<dbReference type="SUPFAM" id="SSF55718">
    <property type="entry name" value="SCP-like"/>
    <property type="match status" value="1"/>
</dbReference>
<dbReference type="RefSeq" id="WP_039469318.1">
    <property type="nucleotide sequence ID" value="NZ_JWLZ01000217.1"/>
</dbReference>
<evidence type="ECO:0000256" key="4">
    <source>
        <dbReference type="ARBA" id="ARBA00033751"/>
    </source>
</evidence>
<dbReference type="Pfam" id="PF00753">
    <property type="entry name" value="Lactamase_B"/>
    <property type="match status" value="1"/>
</dbReference>
<dbReference type="GO" id="GO:0030288">
    <property type="term" value="C:outer membrane-bounded periplasmic space"/>
    <property type="evidence" value="ECO:0007669"/>
    <property type="project" value="TreeGrafter"/>
</dbReference>
<reference evidence="7 8" key="1">
    <citation type="submission" date="2014-12" db="EMBL/GenBank/DDBJ databases">
        <title>Genome sequencing of Photobacterium gaetbulicola AD005a.</title>
        <authorList>
            <person name="Adrian T.G.S."/>
            <person name="Chan K.G."/>
        </authorList>
    </citation>
    <scope>NUCLEOTIDE SEQUENCE [LARGE SCALE GENOMIC DNA]</scope>
    <source>
        <strain evidence="7 8">AD005a</strain>
    </source>
</reference>
<keyword evidence="5" id="KW-0732">Signal</keyword>
<evidence type="ECO:0000256" key="3">
    <source>
        <dbReference type="ARBA" id="ARBA00022833"/>
    </source>
</evidence>
<dbReference type="GO" id="GO:0018909">
    <property type="term" value="P:dodecyl sulfate metabolic process"/>
    <property type="evidence" value="ECO:0007669"/>
    <property type="project" value="InterPro"/>
</dbReference>
<dbReference type="SMART" id="SM00849">
    <property type="entry name" value="Lactamase_B"/>
    <property type="match status" value="1"/>
</dbReference>
<keyword evidence="3" id="KW-0862">Zinc</keyword>
<feature type="chain" id="PRO_5002146191" evidence="5">
    <location>
        <begin position="20"/>
        <end position="666"/>
    </location>
</feature>
<dbReference type="InterPro" id="IPR029228">
    <property type="entry name" value="Alkyl_sulf_dimr"/>
</dbReference>
<dbReference type="InterPro" id="IPR029229">
    <property type="entry name" value="Alkyl_sulf_C"/>
</dbReference>
<dbReference type="GO" id="GO:0046983">
    <property type="term" value="F:protein dimerization activity"/>
    <property type="evidence" value="ECO:0007669"/>
    <property type="project" value="InterPro"/>
</dbReference>
<dbReference type="Gene3D" id="3.60.15.30">
    <property type="entry name" value="Metallo-beta-lactamase domain"/>
    <property type="match status" value="1"/>
</dbReference>
<dbReference type="SUPFAM" id="SSF56281">
    <property type="entry name" value="Metallo-hydrolase/oxidoreductase"/>
    <property type="match status" value="1"/>
</dbReference>
<proteinExistence type="inferred from homology"/>
<dbReference type="Proteomes" id="UP000031278">
    <property type="component" value="Unassembled WGS sequence"/>
</dbReference>
<dbReference type="GO" id="GO:0046872">
    <property type="term" value="F:metal ion binding"/>
    <property type="evidence" value="ECO:0007669"/>
    <property type="project" value="UniProtKB-KW"/>
</dbReference>
<dbReference type="PANTHER" id="PTHR43223">
    <property type="entry name" value="ALKYL/ARYL-SULFATASE"/>
    <property type="match status" value="1"/>
</dbReference>
<evidence type="ECO:0000259" key="6">
    <source>
        <dbReference type="SMART" id="SM00849"/>
    </source>
</evidence>
<dbReference type="InterPro" id="IPR038536">
    <property type="entry name" value="Alkyl/aryl-sulf_dimr_sf"/>
</dbReference>
<evidence type="ECO:0000256" key="5">
    <source>
        <dbReference type="SAM" id="SignalP"/>
    </source>
</evidence>
<protein>
    <submittedName>
        <fullName evidence="7">Alkyl sulfatase</fullName>
    </submittedName>
</protein>
<dbReference type="AlphaFoldDB" id="A0A0B9FQU2"/>
<name>A0A0B9FQU2_9GAMM</name>
<gene>
    <name evidence="7" type="ORF">RJ45_24915</name>
</gene>
<dbReference type="Gene3D" id="3.30.1050.10">
    <property type="entry name" value="SCP2 sterol-binding domain"/>
    <property type="match status" value="1"/>
</dbReference>
<evidence type="ECO:0000313" key="7">
    <source>
        <dbReference type="EMBL" id="KHT58758.1"/>
    </source>
</evidence>
<dbReference type="CDD" id="cd07710">
    <property type="entry name" value="arylsulfatase_Sdsa1-like_MBL-fold"/>
    <property type="match status" value="1"/>
</dbReference>
<dbReference type="InterPro" id="IPR036866">
    <property type="entry name" value="RibonucZ/Hydroxyglut_hydro"/>
</dbReference>
<dbReference type="PROSITE" id="PS51257">
    <property type="entry name" value="PROKAR_LIPOPROTEIN"/>
    <property type="match status" value="1"/>
</dbReference>
<keyword evidence="2" id="KW-0378">Hydrolase</keyword>
<sequence>MKRTLLSIAIAATSCVAMADYDSLEYSGKPATKHTIAANNALDKTLPWHDTTAFERSERGLIAAFGDHSAAELRNSREYLEVDDVRRDRPETVNPSLWRQGAMNYASGGLYEVTDGVYQIRGADLSNMTIYRSDNGYIIHDPLITREAASAAWDFAKKHLPAINDEHKITGVIYSHTHPDHYGGVRGLFDDGELPEGVDIYAPKDFMEELLSEGLLAGNAMGRRAQYQYGNTLPDSAFGVVDNALGMGTSKGEITLIPPTVIIEEREETVVIDGLEMLFINMPGAEAPTEMINYVPAYNALNTAELTYDGQHNIYTFRGAQTRDSLAWTKYLSEIKHRFADDIDNIHAAHSAPVWNNPETEVNEIADYLTMQRDNYGFIHNQTLRLANQGVKINDIGRAVEAIVPASQQQNWASRGYHGSYSHNARGVINLYLGYHDMNPTNINPLTNVDRSCLYVQTAGAGTMYKQAQHHFNQGAYQEASTLLNDIVNCEPTNIEARKLLADSWEQQGYQSETMAWRNSYLQGASELRTNHIPEALKAVSPDIMSQMTTAGFLDFMAVSIDASKVPADMAFNFNIVHPEVGEVYYVEFSNANLAPLKVETAVSEADLTLSIERNDLIAVITGQASLEQLIENNKASVEGDTSILSQLKSVSVEFKQDFEIVPIMN</sequence>
<evidence type="ECO:0000256" key="2">
    <source>
        <dbReference type="ARBA" id="ARBA00022801"/>
    </source>
</evidence>
<evidence type="ECO:0000313" key="8">
    <source>
        <dbReference type="Proteomes" id="UP000031278"/>
    </source>
</evidence>
<feature type="signal peptide" evidence="5">
    <location>
        <begin position="1"/>
        <end position="19"/>
    </location>
</feature>
<dbReference type="EMBL" id="JWLZ01000217">
    <property type="protein sequence ID" value="KHT58758.1"/>
    <property type="molecule type" value="Genomic_DNA"/>
</dbReference>
<accession>A0A0B9FQU2</accession>
<comment type="caution">
    <text evidence="7">The sequence shown here is derived from an EMBL/GenBank/DDBJ whole genome shotgun (WGS) entry which is preliminary data.</text>
</comment>
<evidence type="ECO:0000256" key="1">
    <source>
        <dbReference type="ARBA" id="ARBA00022723"/>
    </source>
</evidence>
<dbReference type="InterPro" id="IPR001279">
    <property type="entry name" value="Metallo-B-lactamas"/>
</dbReference>
<organism evidence="7 8">
    <name type="scientific">Photobacterium gaetbulicola</name>
    <dbReference type="NCBI Taxonomy" id="1295392"/>
    <lineage>
        <taxon>Bacteria</taxon>
        <taxon>Pseudomonadati</taxon>
        <taxon>Pseudomonadota</taxon>
        <taxon>Gammaproteobacteria</taxon>
        <taxon>Vibrionales</taxon>
        <taxon>Vibrionaceae</taxon>
        <taxon>Photobacterium</taxon>
    </lineage>
</organism>
<dbReference type="Gene3D" id="1.25.40.880">
    <property type="entry name" value="Alkyl sulfatase, dimerisation domain"/>
    <property type="match status" value="1"/>
</dbReference>
<dbReference type="InterPro" id="IPR044097">
    <property type="entry name" value="Bds1/SdsA1_MBL-fold"/>
</dbReference>
<comment type="similarity">
    <text evidence="4">Belongs to the metallo-beta-lactamase superfamily. Type III sulfatase family.</text>
</comment>
<dbReference type="InterPro" id="IPR052195">
    <property type="entry name" value="Bact_Alkyl/Aryl-Sulfatase"/>
</dbReference>
<feature type="domain" description="Metallo-beta-lactamase" evidence="6">
    <location>
        <begin position="125"/>
        <end position="350"/>
    </location>
</feature>
<keyword evidence="1" id="KW-0479">Metal-binding</keyword>
<dbReference type="GO" id="GO:0018741">
    <property type="term" value="F:linear primary-alkylsulfatase activity"/>
    <property type="evidence" value="ECO:0007669"/>
    <property type="project" value="InterPro"/>
</dbReference>
<dbReference type="PANTHER" id="PTHR43223:SF1">
    <property type="entry name" value="ALKYL_ARYL-SULFATASE BDS1"/>
    <property type="match status" value="1"/>
</dbReference>
<dbReference type="Pfam" id="PF14863">
    <property type="entry name" value="Alkyl_sulf_dimr"/>
    <property type="match status" value="1"/>
</dbReference>
<dbReference type="Pfam" id="PF14864">
    <property type="entry name" value="Alkyl_sulf_C"/>
    <property type="match status" value="1"/>
</dbReference>
<dbReference type="InterPro" id="IPR036527">
    <property type="entry name" value="SCP2_sterol-bd_dom_sf"/>
</dbReference>